<dbReference type="AlphaFoldDB" id="A0AAX4EU52"/>
<dbReference type="Proteomes" id="UP001304423">
    <property type="component" value="Chromosome"/>
</dbReference>
<dbReference type="RefSeq" id="WP_316391689.1">
    <property type="nucleotide sequence ID" value="NZ_CP136339.1"/>
</dbReference>
<dbReference type="Gene3D" id="3.40.190.10">
    <property type="entry name" value="Periplasmic binding protein-like II"/>
    <property type="match status" value="2"/>
</dbReference>
<protein>
    <submittedName>
        <fullName evidence="1">Uncharacterized protein</fullName>
    </submittedName>
</protein>
<accession>A0AAX4EU52</accession>
<gene>
    <name evidence="1" type="ORF">RXA29_13590</name>
</gene>
<sequence length="93" mass="10514">MKRISPEREHVSKDRYPLSSYVALFFDRPPGSRLDPMLRTWLEYIVSPAGQAVVAALTHRAEGYVPLEETMPVEQKRVLALLSLSPGNADDYL</sequence>
<dbReference type="EMBL" id="CP136339">
    <property type="protein sequence ID" value="WOA50979.1"/>
    <property type="molecule type" value="Genomic_DNA"/>
</dbReference>
<reference evidence="1" key="1">
    <citation type="submission" date="2023-10" db="EMBL/GenBank/DDBJ databases">
        <title>Clonality and diversity in the soft rot Dickeya solani phytopathogen.</title>
        <authorList>
            <person name="Pedron J."/>
            <person name="Van Gijsegem F."/>
            <person name="Portier P."/>
            <person name="Taghouti G."/>
        </authorList>
    </citation>
    <scope>NUCLEOTIDE SEQUENCE</scope>
    <source>
        <strain evidence="1">CFBP5647</strain>
    </source>
</reference>
<proteinExistence type="predicted"/>
<evidence type="ECO:0000313" key="1">
    <source>
        <dbReference type="EMBL" id="WOA50979.1"/>
    </source>
</evidence>
<name>A0AAX4EU52_9GAMM</name>
<organism evidence="1 2">
    <name type="scientific">Dickeya solani</name>
    <dbReference type="NCBI Taxonomy" id="1089444"/>
    <lineage>
        <taxon>Bacteria</taxon>
        <taxon>Pseudomonadati</taxon>
        <taxon>Pseudomonadota</taxon>
        <taxon>Gammaproteobacteria</taxon>
        <taxon>Enterobacterales</taxon>
        <taxon>Pectobacteriaceae</taxon>
        <taxon>Dickeya</taxon>
    </lineage>
</organism>
<evidence type="ECO:0000313" key="2">
    <source>
        <dbReference type="Proteomes" id="UP001304423"/>
    </source>
</evidence>